<keyword evidence="11" id="KW-1185">Reference proteome</keyword>
<keyword evidence="6 9" id="KW-0472">Membrane</keyword>
<evidence type="ECO:0000256" key="5">
    <source>
        <dbReference type="ARBA" id="ARBA00022989"/>
    </source>
</evidence>
<evidence type="ECO:0000256" key="1">
    <source>
        <dbReference type="ARBA" id="ARBA00004651"/>
    </source>
</evidence>
<keyword evidence="2" id="KW-0813">Transport</keyword>
<proteinExistence type="inferred from homology"/>
<dbReference type="InterPro" id="IPR037185">
    <property type="entry name" value="EmrE-like"/>
</dbReference>
<dbReference type="STRING" id="985054.SAMN05444358_101720"/>
<evidence type="ECO:0000256" key="3">
    <source>
        <dbReference type="ARBA" id="ARBA00022475"/>
    </source>
</evidence>
<dbReference type="GO" id="GO:0031460">
    <property type="term" value="P:glycine betaine transport"/>
    <property type="evidence" value="ECO:0007669"/>
    <property type="project" value="TreeGrafter"/>
</dbReference>
<dbReference type="Gene3D" id="1.10.3730.20">
    <property type="match status" value="1"/>
</dbReference>
<evidence type="ECO:0000256" key="9">
    <source>
        <dbReference type="SAM" id="Phobius"/>
    </source>
</evidence>
<comment type="similarity">
    <text evidence="7 8">Belongs to the drug/metabolite transporter (DMT) superfamily. Small multidrug resistance (SMR) (TC 2.A.7.1) family.</text>
</comment>
<dbReference type="SUPFAM" id="SSF103481">
    <property type="entry name" value="Multidrug resistance efflux transporter EmrE"/>
    <property type="match status" value="1"/>
</dbReference>
<sequence length="124" mass="13423">MLNLPRHFGKTTLVPKTYLILLLAVIAETIGTTALQASHQFTRFWPSVLVVIGYGFAFYLMALTLKVMPVGIVYAIWSGLGIALIALIGFLVFGQRLDWPAVLGLAMILGGILVIHLFSATAGH</sequence>
<dbReference type="GO" id="GO:0015220">
    <property type="term" value="F:choline transmembrane transporter activity"/>
    <property type="evidence" value="ECO:0007669"/>
    <property type="project" value="TreeGrafter"/>
</dbReference>
<feature type="transmembrane region" description="Helical" evidence="9">
    <location>
        <begin position="44"/>
        <end position="65"/>
    </location>
</feature>
<accession>A0A1H2T9P2</accession>
<dbReference type="FunFam" id="1.10.3730.20:FF:000001">
    <property type="entry name" value="Quaternary ammonium compound resistance transporter SugE"/>
    <property type="match status" value="1"/>
</dbReference>
<comment type="subcellular location">
    <subcellularLocation>
        <location evidence="1 8">Cell membrane</location>
        <topology evidence="1 8">Multi-pass membrane protein</topology>
    </subcellularLocation>
</comment>
<gene>
    <name evidence="10" type="ORF">SAMN05444358_101720</name>
</gene>
<dbReference type="PANTHER" id="PTHR30561">
    <property type="entry name" value="SMR FAMILY PROTON-DEPENDENT DRUG EFFLUX TRANSPORTER SUGE"/>
    <property type="match status" value="1"/>
</dbReference>
<dbReference type="InterPro" id="IPR000390">
    <property type="entry name" value="Small_drug/metabolite_transptr"/>
</dbReference>
<name>A0A1H2T9P2_9RHOB</name>
<keyword evidence="4 8" id="KW-0812">Transmembrane</keyword>
<dbReference type="InterPro" id="IPR045324">
    <property type="entry name" value="Small_multidrug_res"/>
</dbReference>
<evidence type="ECO:0000256" key="8">
    <source>
        <dbReference type="RuleBase" id="RU003942"/>
    </source>
</evidence>
<protein>
    <submittedName>
        <fullName evidence="10">Small multidrug resistance pump</fullName>
    </submittedName>
</protein>
<evidence type="ECO:0000256" key="7">
    <source>
        <dbReference type="ARBA" id="ARBA00038032"/>
    </source>
</evidence>
<evidence type="ECO:0000256" key="6">
    <source>
        <dbReference type="ARBA" id="ARBA00023136"/>
    </source>
</evidence>
<dbReference type="Pfam" id="PF00893">
    <property type="entry name" value="Multi_Drug_Res"/>
    <property type="match status" value="1"/>
</dbReference>
<dbReference type="EMBL" id="FNNP01000001">
    <property type="protein sequence ID" value="SDW40004.1"/>
    <property type="molecule type" value="Genomic_DNA"/>
</dbReference>
<evidence type="ECO:0000313" key="11">
    <source>
        <dbReference type="Proteomes" id="UP000183400"/>
    </source>
</evidence>
<keyword evidence="3" id="KW-1003">Cell membrane</keyword>
<dbReference type="PANTHER" id="PTHR30561:SF1">
    <property type="entry name" value="MULTIDRUG TRANSPORTER EMRE"/>
    <property type="match status" value="1"/>
</dbReference>
<feature type="transmembrane region" description="Helical" evidence="9">
    <location>
        <begin position="72"/>
        <end position="93"/>
    </location>
</feature>
<evidence type="ECO:0000313" key="10">
    <source>
        <dbReference type="EMBL" id="SDW40004.1"/>
    </source>
</evidence>
<dbReference type="GO" id="GO:0005886">
    <property type="term" value="C:plasma membrane"/>
    <property type="evidence" value="ECO:0007669"/>
    <property type="project" value="UniProtKB-SubCell"/>
</dbReference>
<evidence type="ECO:0000256" key="2">
    <source>
        <dbReference type="ARBA" id="ARBA00022448"/>
    </source>
</evidence>
<reference evidence="11" key="1">
    <citation type="submission" date="2016-10" db="EMBL/GenBank/DDBJ databases">
        <authorList>
            <person name="Varghese N."/>
            <person name="Submissions S."/>
        </authorList>
    </citation>
    <scope>NUCLEOTIDE SEQUENCE [LARGE SCALE GENOMIC DNA]</scope>
    <source>
        <strain evidence="11">DSM 27839</strain>
    </source>
</reference>
<dbReference type="AlphaFoldDB" id="A0A1H2T9P2"/>
<dbReference type="GO" id="GO:0015199">
    <property type="term" value="F:amino-acid betaine transmembrane transporter activity"/>
    <property type="evidence" value="ECO:0007669"/>
    <property type="project" value="TreeGrafter"/>
</dbReference>
<feature type="transmembrane region" description="Helical" evidence="9">
    <location>
        <begin position="99"/>
        <end position="118"/>
    </location>
</feature>
<organism evidence="10 11">
    <name type="scientific">Ruegeria halocynthiae</name>
    <dbReference type="NCBI Taxonomy" id="985054"/>
    <lineage>
        <taxon>Bacteria</taxon>
        <taxon>Pseudomonadati</taxon>
        <taxon>Pseudomonadota</taxon>
        <taxon>Alphaproteobacteria</taxon>
        <taxon>Rhodobacterales</taxon>
        <taxon>Roseobacteraceae</taxon>
        <taxon>Ruegeria</taxon>
    </lineage>
</organism>
<dbReference type="GO" id="GO:1990961">
    <property type="term" value="P:xenobiotic detoxification by transmembrane export across the plasma membrane"/>
    <property type="evidence" value="ECO:0007669"/>
    <property type="project" value="UniProtKB-ARBA"/>
</dbReference>
<keyword evidence="5 9" id="KW-1133">Transmembrane helix</keyword>
<dbReference type="Proteomes" id="UP000183400">
    <property type="component" value="Unassembled WGS sequence"/>
</dbReference>
<dbReference type="GO" id="GO:0015297">
    <property type="term" value="F:antiporter activity"/>
    <property type="evidence" value="ECO:0007669"/>
    <property type="project" value="TreeGrafter"/>
</dbReference>
<feature type="transmembrane region" description="Helical" evidence="9">
    <location>
        <begin position="20"/>
        <end position="38"/>
    </location>
</feature>
<evidence type="ECO:0000256" key="4">
    <source>
        <dbReference type="ARBA" id="ARBA00022692"/>
    </source>
</evidence>